<keyword evidence="4" id="KW-1185">Reference proteome</keyword>
<reference evidence="3 4" key="1">
    <citation type="journal article" date="2019" name="Int. J. Syst. Evol. Microbiol.">
        <title>Thermogemmatispora aurantia sp. nov. and Thermogemmatispora argillosa sp. nov., within the class Ktedonobacteria, and emended description of the genus Thermogemmatispora.</title>
        <authorList>
            <person name="Zheng Y."/>
            <person name="Wang C.M."/>
            <person name="Sakai Y."/>
            <person name="Abe K."/>
            <person name="Yokota A."/>
            <person name="Yabe S."/>
        </authorList>
    </citation>
    <scope>NUCLEOTIDE SEQUENCE [LARGE SCALE GENOMIC DNA]</scope>
    <source>
        <strain evidence="3 4">A1-2</strain>
    </source>
</reference>
<dbReference type="GO" id="GO:0031419">
    <property type="term" value="F:cobalamin binding"/>
    <property type="evidence" value="ECO:0007669"/>
    <property type="project" value="InterPro"/>
</dbReference>
<accession>A0A5J4K8H5</accession>
<keyword evidence="1" id="KW-0413">Isomerase</keyword>
<protein>
    <submittedName>
        <fullName evidence="3">Methylmalonyl-CoA mutase</fullName>
    </submittedName>
</protein>
<gene>
    <name evidence="3" type="ORF">KTAU_10830</name>
</gene>
<evidence type="ECO:0000256" key="1">
    <source>
        <dbReference type="ARBA" id="ARBA00023235"/>
    </source>
</evidence>
<evidence type="ECO:0000313" key="4">
    <source>
        <dbReference type="Proteomes" id="UP000334820"/>
    </source>
</evidence>
<comment type="caution">
    <text evidence="3">The sequence shown here is derived from an EMBL/GenBank/DDBJ whole genome shotgun (WGS) entry which is preliminary data.</text>
</comment>
<dbReference type="InterPro" id="IPR006098">
    <property type="entry name" value="MMCoA_mutase_a_cat"/>
</dbReference>
<dbReference type="SUPFAM" id="SSF51703">
    <property type="entry name" value="Cobalamin (vitamin B12)-dependent enzymes"/>
    <property type="match status" value="1"/>
</dbReference>
<dbReference type="InterPro" id="IPR016176">
    <property type="entry name" value="Cbl-dep_enz_cat"/>
</dbReference>
<dbReference type="Pfam" id="PF01642">
    <property type="entry name" value="MM_CoA_mutase"/>
    <property type="match status" value="1"/>
</dbReference>
<dbReference type="Proteomes" id="UP000334820">
    <property type="component" value="Unassembled WGS sequence"/>
</dbReference>
<dbReference type="EMBL" id="BKZV01000001">
    <property type="protein sequence ID" value="GER82446.1"/>
    <property type="molecule type" value="Genomic_DNA"/>
</dbReference>
<proteinExistence type="predicted"/>
<evidence type="ECO:0000313" key="3">
    <source>
        <dbReference type="EMBL" id="GER82446.1"/>
    </source>
</evidence>
<organism evidence="3 4">
    <name type="scientific">Thermogemmatispora aurantia</name>
    <dbReference type="NCBI Taxonomy" id="2045279"/>
    <lineage>
        <taxon>Bacteria</taxon>
        <taxon>Bacillati</taxon>
        <taxon>Chloroflexota</taxon>
        <taxon>Ktedonobacteria</taxon>
        <taxon>Thermogemmatisporales</taxon>
        <taxon>Thermogemmatisporaceae</taxon>
        <taxon>Thermogemmatispora</taxon>
    </lineage>
</organism>
<dbReference type="PANTHER" id="PTHR48101">
    <property type="entry name" value="METHYLMALONYL-COA MUTASE, MITOCHONDRIAL-RELATED"/>
    <property type="match status" value="1"/>
</dbReference>
<dbReference type="Gene3D" id="3.20.20.240">
    <property type="entry name" value="Methylmalonyl-CoA mutase"/>
    <property type="match status" value="1"/>
</dbReference>
<feature type="domain" description="Methylmalonyl-CoA mutase alpha/beta chain catalytic" evidence="2">
    <location>
        <begin position="56"/>
        <end position="570"/>
    </location>
</feature>
<name>A0A5J4K8H5_9CHLR</name>
<sequence length="577" mass="65406">MLDQESVDIGKEPRLVQGTLFDKAELDRLAAEQRRWEETTLKQSLERMPEREHLMTTSSVPVKRVYTPLDISHLDYMRDIGLPGEYPFTRGVQPTMYRAKPWTMRMFAGFGTAEDTNARFKYLLQQGQTGLSTAFDMPTLYGYDTDHPMAAGEFGKCGVAVSSLADMEILFKDLPLDRITTSMTINSPAAVIWAMYIVNAEKQGYPREKLGGTLQNDILKEYIAQKEFLFPPEPSLRLVVDTIEFGARHMPRWNTVSISGYHIREAGATAVQELAFTIANGMTYVEAALQRGLKIDEFAPRLSFFFDVHNDFFEEIAKFRAARRIWAKLMRERYGAKNPRSWLLRCHAQTAGVSLTAQQPENNIVRTTIQALAAVLGGTQSLHTNALDEALALPTEKAALIALRTQQIIAYESGVANTVDPLGGSYFVEKLTDETEQAAWDYIRRIEELGGVLACIQNGFFQREIAESAYRYQQEIEQRKRIIVGVNEYVMEEDMKVPTLYIDREGERVHLERLNRVRRERDQAAVRKALDNLSRVAEGTENTMPAIIEAVKAYATLGEIMDVFRAVFGEYTEPAVF</sequence>
<dbReference type="RefSeq" id="WP_151727309.1">
    <property type="nucleotide sequence ID" value="NZ_BKZV01000001.1"/>
</dbReference>
<dbReference type="GO" id="GO:0004494">
    <property type="term" value="F:methylmalonyl-CoA mutase activity"/>
    <property type="evidence" value="ECO:0007669"/>
    <property type="project" value="InterPro"/>
</dbReference>
<dbReference type="CDD" id="cd03680">
    <property type="entry name" value="MM_CoA_mutase_ICM_like"/>
    <property type="match status" value="1"/>
</dbReference>
<dbReference type="InterPro" id="IPR006099">
    <property type="entry name" value="MeMalonylCoA_mutase_a/b_cat"/>
</dbReference>
<dbReference type="NCBIfam" id="TIGR00641">
    <property type="entry name" value="acid_CoA_mut_N"/>
    <property type="match status" value="1"/>
</dbReference>
<dbReference type="PANTHER" id="PTHR48101:SF1">
    <property type="entry name" value="METHYLMALONYL-COA MUTASE, LARGE SUBUNIT"/>
    <property type="match status" value="1"/>
</dbReference>
<evidence type="ECO:0000259" key="2">
    <source>
        <dbReference type="Pfam" id="PF01642"/>
    </source>
</evidence>
<dbReference type="AlphaFoldDB" id="A0A5J4K8H5"/>